<organism evidence="6 7">
    <name type="scientific">Vibrio albus</name>
    <dbReference type="NCBI Taxonomy" id="2200953"/>
    <lineage>
        <taxon>Bacteria</taxon>
        <taxon>Pseudomonadati</taxon>
        <taxon>Pseudomonadota</taxon>
        <taxon>Gammaproteobacteria</taxon>
        <taxon>Vibrionales</taxon>
        <taxon>Vibrionaceae</taxon>
        <taxon>Vibrio</taxon>
    </lineage>
</organism>
<feature type="compositionally biased region" description="Low complexity" evidence="3">
    <location>
        <begin position="1"/>
        <end position="10"/>
    </location>
</feature>
<protein>
    <submittedName>
        <fullName evidence="6">Type VI secretion system protein TssL</fullName>
    </submittedName>
</protein>
<keyword evidence="4" id="KW-1133">Transmembrane helix</keyword>
<feature type="region of interest" description="Disordered" evidence="3">
    <location>
        <begin position="1"/>
        <end position="51"/>
    </location>
</feature>
<dbReference type="PANTHER" id="PTHR38033:SF1">
    <property type="entry name" value="DOTU FAMILY TYPE IV_VI SECRETION SYSTEM PROTEIN"/>
    <property type="match status" value="1"/>
</dbReference>
<dbReference type="InterPro" id="IPR036737">
    <property type="entry name" value="OmpA-like_sf"/>
</dbReference>
<name>A0A2U3BBC2_9VIBR</name>
<dbReference type="Gene3D" id="1.25.40.590">
    <property type="entry name" value="Type IV / VI secretion system, DotU"/>
    <property type="match status" value="1"/>
</dbReference>
<dbReference type="PROSITE" id="PS51123">
    <property type="entry name" value="OMPA_2"/>
    <property type="match status" value="1"/>
</dbReference>
<dbReference type="SUPFAM" id="SSF103088">
    <property type="entry name" value="OmpA-like"/>
    <property type="match status" value="1"/>
</dbReference>
<evidence type="ECO:0000256" key="3">
    <source>
        <dbReference type="SAM" id="MobiDB-lite"/>
    </source>
</evidence>
<feature type="coiled-coil region" evidence="2">
    <location>
        <begin position="81"/>
        <end position="108"/>
    </location>
</feature>
<dbReference type="Pfam" id="PF09850">
    <property type="entry name" value="DotU"/>
    <property type="match status" value="1"/>
</dbReference>
<accession>A0A2U3BBC2</accession>
<feature type="domain" description="OmpA-like" evidence="5">
    <location>
        <begin position="323"/>
        <end position="441"/>
    </location>
</feature>
<dbReference type="AlphaFoldDB" id="A0A2U3BBC2"/>
<evidence type="ECO:0000313" key="6">
    <source>
        <dbReference type="EMBL" id="PWI34089.1"/>
    </source>
</evidence>
<dbReference type="RefSeq" id="WP_109319340.1">
    <property type="nucleotide sequence ID" value="NZ_QFWT01000003.1"/>
</dbReference>
<evidence type="ECO:0000256" key="1">
    <source>
        <dbReference type="PROSITE-ProRule" id="PRU00473"/>
    </source>
</evidence>
<dbReference type="Pfam" id="PF00691">
    <property type="entry name" value="OmpA"/>
    <property type="match status" value="1"/>
</dbReference>
<evidence type="ECO:0000256" key="4">
    <source>
        <dbReference type="SAM" id="Phobius"/>
    </source>
</evidence>
<dbReference type="PANTHER" id="PTHR38033">
    <property type="entry name" value="MEMBRANE PROTEIN-RELATED"/>
    <property type="match status" value="1"/>
</dbReference>
<evidence type="ECO:0000313" key="7">
    <source>
        <dbReference type="Proteomes" id="UP000245362"/>
    </source>
</evidence>
<sequence>MSNDNPFFDNPDADVDSTVIRPTPGGVASQPAMQVPPTEPAHSGASGKPGNYAVEQGLNPLVASASPLLSLVARLRNSASHKNVEKLREQVEQELHDFENNAVTHTDRETIHAARYCLCCVMDETVLNTPWGSQSRWSERSLLVSFHQESWGGEKFFVILERLMKDPARHLDMLELIYVCLSMGFEGKYRVLESGRRSLEQMKKTLFQLIRKQKGVPEPELSPQWQGVATVKHKIRDYLPVWVIALVTGALLLITYFVFSLIINQASSPVFSQLTTIGKEEPPAMVIEAAEPPPVIESDLYDRVSAFLADEIAQGQLEVIDDDTDVIIRLRNQGLFGSGSADINPAFRPLLERIADTLSLADGEIIIAGHSDNVPIHTLRFPSNWHLSKARADSVTNVVRQLSIIPKTMTAEGRADSEPLVSNDTAANRAINRRVEIILEK</sequence>
<evidence type="ECO:0000256" key="2">
    <source>
        <dbReference type="SAM" id="Coils"/>
    </source>
</evidence>
<comment type="caution">
    <text evidence="6">The sequence shown here is derived from an EMBL/GenBank/DDBJ whole genome shotgun (WGS) entry which is preliminary data.</text>
</comment>
<dbReference type="InterPro" id="IPR017732">
    <property type="entry name" value="T4/T6SS_DotU"/>
</dbReference>
<keyword evidence="2" id="KW-0175">Coiled coil</keyword>
<dbReference type="CDD" id="cd07185">
    <property type="entry name" value="OmpA_C-like"/>
    <property type="match status" value="1"/>
</dbReference>
<reference evidence="6 7" key="1">
    <citation type="submission" date="2018-05" db="EMBL/GenBank/DDBJ databases">
        <title>Vibrio limimaris sp. nov., isolated from marine sediment.</title>
        <authorList>
            <person name="Li C.-M."/>
        </authorList>
    </citation>
    <scope>NUCLEOTIDE SEQUENCE [LARGE SCALE GENOMIC DNA]</scope>
    <source>
        <strain evidence="6 7">E4404</strain>
    </source>
</reference>
<dbReference type="NCBIfam" id="TIGR03349">
    <property type="entry name" value="IV_VI_DotU"/>
    <property type="match status" value="1"/>
</dbReference>
<dbReference type="NCBIfam" id="NF038228">
    <property type="entry name" value="IcmH_DotU_IVB"/>
    <property type="match status" value="1"/>
</dbReference>
<dbReference type="NCBIfam" id="TIGR03350">
    <property type="entry name" value="type_VI_ompA"/>
    <property type="match status" value="1"/>
</dbReference>
<evidence type="ECO:0000259" key="5">
    <source>
        <dbReference type="PROSITE" id="PS51123"/>
    </source>
</evidence>
<keyword evidence="7" id="KW-1185">Reference proteome</keyword>
<dbReference type="EMBL" id="QFWT01000003">
    <property type="protein sequence ID" value="PWI34089.1"/>
    <property type="molecule type" value="Genomic_DNA"/>
</dbReference>
<dbReference type="Proteomes" id="UP000245362">
    <property type="component" value="Unassembled WGS sequence"/>
</dbReference>
<gene>
    <name evidence="6" type="primary">tssL</name>
    <name evidence="6" type="ORF">DI392_07815</name>
</gene>
<keyword evidence="4" id="KW-0812">Transmembrane</keyword>
<dbReference type="InterPro" id="IPR006665">
    <property type="entry name" value="OmpA-like"/>
</dbReference>
<dbReference type="OrthoDB" id="345640at2"/>
<keyword evidence="1 4" id="KW-0472">Membrane</keyword>
<feature type="transmembrane region" description="Helical" evidence="4">
    <location>
        <begin position="241"/>
        <end position="263"/>
    </location>
</feature>
<dbReference type="GO" id="GO:0016020">
    <property type="term" value="C:membrane"/>
    <property type="evidence" value="ECO:0007669"/>
    <property type="project" value="UniProtKB-UniRule"/>
</dbReference>
<proteinExistence type="predicted"/>
<dbReference type="InterPro" id="IPR017733">
    <property type="entry name" value="OmpA-like_dom_proteobacteria"/>
</dbReference>
<dbReference type="InterPro" id="IPR038522">
    <property type="entry name" value="T4/T6SS_DotU_sf"/>
</dbReference>
<dbReference type="Gene3D" id="3.30.1330.60">
    <property type="entry name" value="OmpA-like domain"/>
    <property type="match status" value="1"/>
</dbReference>